<dbReference type="InterPro" id="IPR009057">
    <property type="entry name" value="Homeodomain-like_sf"/>
</dbReference>
<dbReference type="AlphaFoldDB" id="A0A151N1K8"/>
<dbReference type="InterPro" id="IPR001356">
    <property type="entry name" value="HD"/>
</dbReference>
<comment type="caution">
    <text evidence="11">The sequence shown here is derived from an EMBL/GenBank/DDBJ whole genome shotgun (WGS) entry which is preliminary data.</text>
</comment>
<name>A0A151N1K8_ALLMI</name>
<dbReference type="PROSITE" id="PS00027">
    <property type="entry name" value="HOMEOBOX_1"/>
    <property type="match status" value="1"/>
</dbReference>
<evidence type="ECO:0000256" key="6">
    <source>
        <dbReference type="ARBA" id="ARBA00038351"/>
    </source>
</evidence>
<feature type="compositionally biased region" description="Basic and acidic residues" evidence="9">
    <location>
        <begin position="221"/>
        <end position="235"/>
    </location>
</feature>
<evidence type="ECO:0000256" key="5">
    <source>
        <dbReference type="ARBA" id="ARBA00023242"/>
    </source>
</evidence>
<reference evidence="11 12" key="1">
    <citation type="journal article" date="2012" name="Genome Biol.">
        <title>Sequencing three crocodilian genomes to illuminate the evolution of archosaurs and amniotes.</title>
        <authorList>
            <person name="St John J.A."/>
            <person name="Braun E.L."/>
            <person name="Isberg S.R."/>
            <person name="Miles L.G."/>
            <person name="Chong A.Y."/>
            <person name="Gongora J."/>
            <person name="Dalzell P."/>
            <person name="Moran C."/>
            <person name="Bed'hom B."/>
            <person name="Abzhanov A."/>
            <person name="Burgess S.C."/>
            <person name="Cooksey A.M."/>
            <person name="Castoe T.A."/>
            <person name="Crawford N.G."/>
            <person name="Densmore L.D."/>
            <person name="Drew J.C."/>
            <person name="Edwards S.V."/>
            <person name="Faircloth B.C."/>
            <person name="Fujita M.K."/>
            <person name="Greenwold M.J."/>
            <person name="Hoffmann F.G."/>
            <person name="Howard J.M."/>
            <person name="Iguchi T."/>
            <person name="Janes D.E."/>
            <person name="Khan S.Y."/>
            <person name="Kohno S."/>
            <person name="de Koning A.J."/>
            <person name="Lance S.L."/>
            <person name="McCarthy F.M."/>
            <person name="McCormack J.E."/>
            <person name="Merchant M.E."/>
            <person name="Peterson D.G."/>
            <person name="Pollock D.D."/>
            <person name="Pourmand N."/>
            <person name="Raney B.J."/>
            <person name="Roessler K.A."/>
            <person name="Sanford J.R."/>
            <person name="Sawyer R.H."/>
            <person name="Schmidt C.J."/>
            <person name="Triplett E.W."/>
            <person name="Tuberville T.D."/>
            <person name="Venegas-Anaya M."/>
            <person name="Howard J.T."/>
            <person name="Jarvis E.D."/>
            <person name="Guillette L.J.Jr."/>
            <person name="Glenn T.C."/>
            <person name="Green R.E."/>
            <person name="Ray D.A."/>
        </authorList>
    </citation>
    <scope>NUCLEOTIDE SEQUENCE [LARGE SCALE GENOMIC DNA]</scope>
    <source>
        <strain evidence="11">KSC_2009_1</strain>
    </source>
</reference>
<keyword evidence="2" id="KW-0217">Developmental protein</keyword>
<dbReference type="Gene3D" id="1.10.10.60">
    <property type="entry name" value="Homeodomain-like"/>
    <property type="match status" value="1"/>
</dbReference>
<comment type="subcellular location">
    <subcellularLocation>
        <location evidence="1 7 8">Nucleus</location>
    </subcellularLocation>
</comment>
<dbReference type="Pfam" id="PF00046">
    <property type="entry name" value="Homeodomain"/>
    <property type="match status" value="1"/>
</dbReference>
<comment type="similarity">
    <text evidence="6">Belongs to the paired homeobox family. Unc-4 subfamily.</text>
</comment>
<dbReference type="CDD" id="cd00086">
    <property type="entry name" value="homeodomain"/>
    <property type="match status" value="1"/>
</dbReference>
<evidence type="ECO:0000259" key="10">
    <source>
        <dbReference type="PROSITE" id="PS50071"/>
    </source>
</evidence>
<proteinExistence type="inferred from homology"/>
<organism evidence="11 12">
    <name type="scientific">Alligator mississippiensis</name>
    <name type="common">American alligator</name>
    <dbReference type="NCBI Taxonomy" id="8496"/>
    <lineage>
        <taxon>Eukaryota</taxon>
        <taxon>Metazoa</taxon>
        <taxon>Chordata</taxon>
        <taxon>Craniata</taxon>
        <taxon>Vertebrata</taxon>
        <taxon>Euteleostomi</taxon>
        <taxon>Archelosauria</taxon>
        <taxon>Archosauria</taxon>
        <taxon>Crocodylia</taxon>
        <taxon>Alligatoridae</taxon>
        <taxon>Alligatorinae</taxon>
        <taxon>Alligator</taxon>
    </lineage>
</organism>
<dbReference type="GO" id="GO:1990837">
    <property type="term" value="F:sequence-specific double-stranded DNA binding"/>
    <property type="evidence" value="ECO:0007669"/>
    <property type="project" value="TreeGrafter"/>
</dbReference>
<dbReference type="GO" id="GO:0000981">
    <property type="term" value="F:DNA-binding transcription factor activity, RNA polymerase II-specific"/>
    <property type="evidence" value="ECO:0007669"/>
    <property type="project" value="InterPro"/>
</dbReference>
<dbReference type="FunFam" id="1.10.10.60:FF:000057">
    <property type="entry name" value="Short stature homeobox 2"/>
    <property type="match status" value="1"/>
</dbReference>
<evidence type="ECO:0000256" key="7">
    <source>
        <dbReference type="PROSITE-ProRule" id="PRU00108"/>
    </source>
</evidence>
<feature type="region of interest" description="Disordered" evidence="9">
    <location>
        <begin position="191"/>
        <end position="240"/>
    </location>
</feature>
<dbReference type="InterPro" id="IPR017970">
    <property type="entry name" value="Homeobox_CS"/>
</dbReference>
<evidence type="ECO:0000256" key="2">
    <source>
        <dbReference type="ARBA" id="ARBA00022473"/>
    </source>
</evidence>
<evidence type="ECO:0000313" key="11">
    <source>
        <dbReference type="EMBL" id="KYO30691.1"/>
    </source>
</evidence>
<dbReference type="PROSITE" id="PS50071">
    <property type="entry name" value="HOMEOBOX_2"/>
    <property type="match status" value="1"/>
</dbReference>
<dbReference type="PANTHER" id="PTHR46799">
    <property type="entry name" value="HOMEOBOX PROTEIN UNC-4 HOMOLOG"/>
    <property type="match status" value="1"/>
</dbReference>
<accession>A0A151N1K8</accession>
<sequence length="322" mass="35216">MPESTLDSPLELISPVSQFSSSLNLLVQVQQLCQCPQGTMFSPGYVVPLPEAACFCGPTFPPRLPSAPICSLFFPAPFFSNQLFQPHSPPEPRKQALLPAGQDTGLGLARGFSEEVRPLKQRRARANYSSWQLEELESAFETTQYPDIFMREALALRLDLMEARVQVWFQNRRAKMRRQLKLQGRALDQTLAGSTSSSGDAKPQDALETEDLSDNCGFRKTGADHQPDADPEGRAPPRPPLCRAAMEIVGPGSEEAISFGAKQSAKNTRDLDLNSQVTCPSIPLTVRTESFGSVSSEAGAAAAGQCRHTHEPSIVIYLQIEN</sequence>
<gene>
    <name evidence="11" type="ORF">Y1Q_0008310</name>
</gene>
<dbReference type="Proteomes" id="UP000050525">
    <property type="component" value="Unassembled WGS sequence"/>
</dbReference>
<dbReference type="EMBL" id="AKHW03004154">
    <property type="protein sequence ID" value="KYO30691.1"/>
    <property type="molecule type" value="Genomic_DNA"/>
</dbReference>
<dbReference type="GO" id="GO:0005634">
    <property type="term" value="C:nucleus"/>
    <property type="evidence" value="ECO:0007669"/>
    <property type="project" value="UniProtKB-SubCell"/>
</dbReference>
<evidence type="ECO:0000256" key="9">
    <source>
        <dbReference type="SAM" id="MobiDB-lite"/>
    </source>
</evidence>
<keyword evidence="3 7" id="KW-0238">DNA-binding</keyword>
<evidence type="ECO:0000256" key="8">
    <source>
        <dbReference type="RuleBase" id="RU000682"/>
    </source>
</evidence>
<keyword evidence="4 7" id="KW-0371">Homeobox</keyword>
<dbReference type="PANTHER" id="PTHR46799:SF2">
    <property type="entry name" value="HOMEOBOX DOMAIN-CONTAINING PROTEIN"/>
    <property type="match status" value="1"/>
</dbReference>
<dbReference type="SMART" id="SM00389">
    <property type="entry name" value="HOX"/>
    <property type="match status" value="1"/>
</dbReference>
<feature type="DNA-binding region" description="Homeobox" evidence="7">
    <location>
        <begin position="121"/>
        <end position="180"/>
    </location>
</feature>
<evidence type="ECO:0000256" key="3">
    <source>
        <dbReference type="ARBA" id="ARBA00023125"/>
    </source>
</evidence>
<evidence type="ECO:0000256" key="4">
    <source>
        <dbReference type="ARBA" id="ARBA00023155"/>
    </source>
</evidence>
<dbReference type="SUPFAM" id="SSF46689">
    <property type="entry name" value="Homeodomain-like"/>
    <property type="match status" value="1"/>
</dbReference>
<evidence type="ECO:0000256" key="1">
    <source>
        <dbReference type="ARBA" id="ARBA00004123"/>
    </source>
</evidence>
<protein>
    <recommendedName>
        <fullName evidence="10">Homeobox domain-containing protein</fullName>
    </recommendedName>
</protein>
<evidence type="ECO:0000313" key="12">
    <source>
        <dbReference type="Proteomes" id="UP000050525"/>
    </source>
</evidence>
<feature type="domain" description="Homeobox" evidence="10">
    <location>
        <begin position="119"/>
        <end position="179"/>
    </location>
</feature>
<keyword evidence="12" id="KW-1185">Reference proteome</keyword>
<keyword evidence="5 7" id="KW-0539">Nucleus</keyword>